<keyword evidence="5 8" id="KW-0460">Magnesium</keyword>
<feature type="binding site" evidence="8">
    <location>
        <position position="20"/>
    </location>
    <ligand>
        <name>GTP</name>
        <dbReference type="ChEBI" id="CHEBI:37565"/>
    </ligand>
</feature>
<dbReference type="GO" id="GO:0061603">
    <property type="term" value="F:molybdenum cofactor guanylyltransferase activity"/>
    <property type="evidence" value="ECO:0007669"/>
    <property type="project" value="UniProtKB-EC"/>
</dbReference>
<dbReference type="EC" id="2.7.7.77" evidence="8"/>
<dbReference type="KEGG" id="hfl:PUV54_15420"/>
<dbReference type="GO" id="GO:0005737">
    <property type="term" value="C:cytoplasm"/>
    <property type="evidence" value="ECO:0007669"/>
    <property type="project" value="UniProtKB-SubCell"/>
</dbReference>
<dbReference type="InterPro" id="IPR013482">
    <property type="entry name" value="Molybde_CF_guanTrfase"/>
</dbReference>
<feature type="binding site" evidence="8">
    <location>
        <position position="62"/>
    </location>
    <ligand>
        <name>GTP</name>
        <dbReference type="ChEBI" id="CHEBI:37565"/>
    </ligand>
</feature>
<dbReference type="InterPro" id="IPR029044">
    <property type="entry name" value="Nucleotide-diphossugar_trans"/>
</dbReference>
<comment type="catalytic activity">
    <reaction evidence="8">
        <text>Mo-molybdopterin + GTP + H(+) = Mo-molybdopterin guanine dinucleotide + diphosphate</text>
        <dbReference type="Rhea" id="RHEA:34243"/>
        <dbReference type="ChEBI" id="CHEBI:15378"/>
        <dbReference type="ChEBI" id="CHEBI:33019"/>
        <dbReference type="ChEBI" id="CHEBI:37565"/>
        <dbReference type="ChEBI" id="CHEBI:71302"/>
        <dbReference type="ChEBI" id="CHEBI:71310"/>
        <dbReference type="EC" id="2.7.7.77"/>
    </reaction>
</comment>
<comment type="subcellular location">
    <subcellularLocation>
        <location evidence="8">Cytoplasm</location>
    </subcellularLocation>
</comment>
<evidence type="ECO:0000313" key="10">
    <source>
        <dbReference type="EMBL" id="WDI31338.1"/>
    </source>
</evidence>
<dbReference type="HAMAP" id="MF_00316">
    <property type="entry name" value="MobA"/>
    <property type="match status" value="1"/>
</dbReference>
<dbReference type="Proteomes" id="UP001214043">
    <property type="component" value="Chromosome"/>
</dbReference>
<dbReference type="PANTHER" id="PTHR19136">
    <property type="entry name" value="MOLYBDENUM COFACTOR GUANYLYLTRANSFERASE"/>
    <property type="match status" value="1"/>
</dbReference>
<sequence>MRIAVILSGGKASRMGGADKGALELNGKRLIDIVIDRLAPQADQVLISGPRNYETGLVNVPDRRDGPAGPAGGLWSALAWIQYNYPAETVGFFTAPVDGPFLLSDLCERLHASEKSSVAKDEAGLHPTFAWWRIEDLDTAFNEIVVNEGVSLKSLAKAAAAKEVSFPGDHYFRNINTPEDLAAAEAEGARL</sequence>
<keyword evidence="2 8" id="KW-0808">Transferase</keyword>
<dbReference type="PANTHER" id="PTHR19136:SF81">
    <property type="entry name" value="MOLYBDENUM COFACTOR GUANYLYLTRANSFERASE"/>
    <property type="match status" value="1"/>
</dbReference>
<comment type="function">
    <text evidence="8">Transfers a GMP moiety from GTP to Mo-molybdopterin (Mo-MPT) cofactor (Moco or molybdenum cofactor) to form Mo-molybdopterin guanine dinucleotide (Mo-MGD) cofactor.</text>
</comment>
<dbReference type="RefSeq" id="WP_274493218.1">
    <property type="nucleotide sequence ID" value="NZ_CP118166.1"/>
</dbReference>
<keyword evidence="3 8" id="KW-0479">Metal-binding</keyword>
<dbReference type="GO" id="GO:0005525">
    <property type="term" value="F:GTP binding"/>
    <property type="evidence" value="ECO:0007669"/>
    <property type="project" value="UniProtKB-UniRule"/>
</dbReference>
<keyword evidence="1 8" id="KW-0963">Cytoplasm</keyword>
<evidence type="ECO:0000256" key="2">
    <source>
        <dbReference type="ARBA" id="ARBA00022679"/>
    </source>
</evidence>
<keyword evidence="7 8" id="KW-0501">Molybdenum cofactor biosynthesis</keyword>
<proteinExistence type="inferred from homology"/>
<feature type="binding site" evidence="8">
    <location>
        <begin position="7"/>
        <end position="9"/>
    </location>
    <ligand>
        <name>GTP</name>
        <dbReference type="ChEBI" id="CHEBI:37565"/>
    </ligand>
</feature>
<evidence type="ECO:0000259" key="9">
    <source>
        <dbReference type="Pfam" id="PF12804"/>
    </source>
</evidence>
<name>A0AAE9ZEJ7_9PROT</name>
<evidence type="ECO:0000256" key="8">
    <source>
        <dbReference type="HAMAP-Rule" id="MF_00316"/>
    </source>
</evidence>
<feature type="binding site" evidence="8">
    <location>
        <position position="98"/>
    </location>
    <ligand>
        <name>Mg(2+)</name>
        <dbReference type="ChEBI" id="CHEBI:18420"/>
    </ligand>
</feature>
<evidence type="ECO:0000313" key="11">
    <source>
        <dbReference type="Proteomes" id="UP001214043"/>
    </source>
</evidence>
<evidence type="ECO:0000256" key="5">
    <source>
        <dbReference type="ARBA" id="ARBA00022842"/>
    </source>
</evidence>
<keyword evidence="4 8" id="KW-0547">Nucleotide-binding</keyword>
<comment type="domain">
    <text evidence="8">The N-terminal domain determines nucleotide recognition and specific binding, while the C-terminal domain determines the specific binding to the target protein.</text>
</comment>
<accession>A0AAE9ZEJ7</accession>
<feature type="binding site" evidence="8">
    <location>
        <position position="98"/>
    </location>
    <ligand>
        <name>GTP</name>
        <dbReference type="ChEBI" id="CHEBI:37565"/>
    </ligand>
</feature>
<gene>
    <name evidence="8" type="primary">mobA</name>
    <name evidence="10" type="ORF">PUV54_15420</name>
</gene>
<organism evidence="10 11">
    <name type="scientific">Hyphococcus flavus</name>
    <dbReference type="NCBI Taxonomy" id="1866326"/>
    <lineage>
        <taxon>Bacteria</taxon>
        <taxon>Pseudomonadati</taxon>
        <taxon>Pseudomonadota</taxon>
        <taxon>Alphaproteobacteria</taxon>
        <taxon>Parvularculales</taxon>
        <taxon>Parvularculaceae</taxon>
        <taxon>Hyphococcus</taxon>
    </lineage>
</organism>
<keyword evidence="11" id="KW-1185">Reference proteome</keyword>
<comment type="cofactor">
    <cofactor evidence="8">
        <name>Mg(2+)</name>
        <dbReference type="ChEBI" id="CHEBI:18420"/>
    </cofactor>
</comment>
<dbReference type="GO" id="GO:0046872">
    <property type="term" value="F:metal ion binding"/>
    <property type="evidence" value="ECO:0007669"/>
    <property type="project" value="UniProtKB-KW"/>
</dbReference>
<reference evidence="10" key="1">
    <citation type="submission" date="2023-02" db="EMBL/GenBank/DDBJ databases">
        <title>Genome sequence of Hyphococcus flavus.</title>
        <authorList>
            <person name="Rong J.-C."/>
            <person name="Zhao Q."/>
            <person name="Yi M."/>
            <person name="Wu J.-Y."/>
        </authorList>
    </citation>
    <scope>NUCLEOTIDE SEQUENCE</scope>
    <source>
        <strain evidence="10">MCCC 1K03223</strain>
    </source>
</reference>
<comment type="subunit">
    <text evidence="8">Monomer.</text>
</comment>
<comment type="similarity">
    <text evidence="8">Belongs to the MobA family.</text>
</comment>
<evidence type="ECO:0000256" key="1">
    <source>
        <dbReference type="ARBA" id="ARBA00022490"/>
    </source>
</evidence>
<feature type="domain" description="MobA-like NTP transferase" evidence="9">
    <location>
        <begin position="4"/>
        <end position="129"/>
    </location>
</feature>
<dbReference type="SUPFAM" id="SSF53448">
    <property type="entry name" value="Nucleotide-diphospho-sugar transferases"/>
    <property type="match status" value="1"/>
</dbReference>
<dbReference type="Pfam" id="PF12804">
    <property type="entry name" value="NTP_transf_3"/>
    <property type="match status" value="1"/>
</dbReference>
<keyword evidence="10" id="KW-0548">Nucleotidyltransferase</keyword>
<evidence type="ECO:0000256" key="3">
    <source>
        <dbReference type="ARBA" id="ARBA00022723"/>
    </source>
</evidence>
<evidence type="ECO:0000256" key="7">
    <source>
        <dbReference type="ARBA" id="ARBA00023150"/>
    </source>
</evidence>
<dbReference type="InterPro" id="IPR025877">
    <property type="entry name" value="MobA-like_NTP_Trfase"/>
</dbReference>
<dbReference type="Gene3D" id="3.90.550.10">
    <property type="entry name" value="Spore Coat Polysaccharide Biosynthesis Protein SpsA, Chain A"/>
    <property type="match status" value="1"/>
</dbReference>
<dbReference type="CDD" id="cd02503">
    <property type="entry name" value="MobA"/>
    <property type="match status" value="1"/>
</dbReference>
<evidence type="ECO:0000256" key="4">
    <source>
        <dbReference type="ARBA" id="ARBA00022741"/>
    </source>
</evidence>
<keyword evidence="6 8" id="KW-0342">GTP-binding</keyword>
<dbReference type="GO" id="GO:1902758">
    <property type="term" value="P:bis(molybdopterin guanine dinucleotide)molybdenum biosynthetic process"/>
    <property type="evidence" value="ECO:0007669"/>
    <property type="project" value="TreeGrafter"/>
</dbReference>
<comment type="caution">
    <text evidence="8">Lacks conserved residue(s) required for the propagation of feature annotation.</text>
</comment>
<dbReference type="EMBL" id="CP118166">
    <property type="protein sequence ID" value="WDI31338.1"/>
    <property type="molecule type" value="Genomic_DNA"/>
</dbReference>
<evidence type="ECO:0000256" key="6">
    <source>
        <dbReference type="ARBA" id="ARBA00023134"/>
    </source>
</evidence>
<protein>
    <recommendedName>
        <fullName evidence="8">Molybdenum cofactor guanylyltransferase</fullName>
        <shortName evidence="8">MoCo guanylyltransferase</shortName>
        <ecNumber evidence="8">2.7.7.77</ecNumber>
    </recommendedName>
    <alternativeName>
        <fullName evidence="8">GTP:molybdopterin guanylyltransferase</fullName>
    </alternativeName>
    <alternativeName>
        <fullName evidence="8">Mo-MPT guanylyltransferase</fullName>
    </alternativeName>
    <alternativeName>
        <fullName evidence="8">Molybdopterin guanylyltransferase</fullName>
    </alternativeName>
    <alternativeName>
        <fullName evidence="8">Molybdopterin-guanine dinucleotide synthase</fullName>
        <shortName evidence="8">MGD synthase</shortName>
    </alternativeName>
</protein>
<dbReference type="AlphaFoldDB" id="A0AAE9ZEJ7"/>